<comment type="caution">
    <text evidence="3">The sequence shown here is derived from an EMBL/GenBank/DDBJ whole genome shotgun (WGS) entry which is preliminary data.</text>
</comment>
<dbReference type="InterPro" id="IPR053184">
    <property type="entry name" value="FeoA-like"/>
</dbReference>
<dbReference type="EMBL" id="JAMZFV010000013">
    <property type="protein sequence ID" value="MCP1110438.1"/>
    <property type="molecule type" value="Genomic_DNA"/>
</dbReference>
<gene>
    <name evidence="3" type="ORF">NK118_09265</name>
</gene>
<dbReference type="SMART" id="SM00899">
    <property type="entry name" value="FeoA"/>
    <property type="match status" value="1"/>
</dbReference>
<dbReference type="InterPro" id="IPR007167">
    <property type="entry name" value="Fe-transptr_FeoA-like"/>
</dbReference>
<evidence type="ECO:0000313" key="4">
    <source>
        <dbReference type="Proteomes" id="UP001523565"/>
    </source>
</evidence>
<dbReference type="Proteomes" id="UP001523565">
    <property type="component" value="Unassembled WGS sequence"/>
</dbReference>
<accession>A0ABT1EIA9</accession>
<proteinExistence type="predicted"/>
<reference evidence="3 4" key="1">
    <citation type="journal article" date="2022" name="Genome Biol. Evol.">
        <title>Host diet, physiology and behaviors set the stage for Lachnospiraceae cladogenesis.</title>
        <authorList>
            <person name="Vera-Ponce De Leon A."/>
            <person name="Schneider M."/>
            <person name="Jahnes B.C."/>
            <person name="Sadowski V."/>
            <person name="Camuy-Velez L.A."/>
            <person name="Duan J."/>
            <person name="Sabree Z.L."/>
        </authorList>
    </citation>
    <scope>NUCLEOTIDE SEQUENCE [LARGE SCALE GENOMIC DNA]</scope>
    <source>
        <strain evidence="3 4">PAL227</strain>
    </source>
</reference>
<dbReference type="Pfam" id="PF04023">
    <property type="entry name" value="FeoA"/>
    <property type="match status" value="1"/>
</dbReference>
<dbReference type="InterPro" id="IPR038157">
    <property type="entry name" value="FeoA_core_dom"/>
</dbReference>
<dbReference type="Gene3D" id="2.30.30.90">
    <property type="match status" value="1"/>
</dbReference>
<dbReference type="PANTHER" id="PTHR43151:SF1">
    <property type="entry name" value="SSR2333 PROTEIN"/>
    <property type="match status" value="1"/>
</dbReference>
<keyword evidence="4" id="KW-1185">Reference proteome</keyword>
<evidence type="ECO:0000259" key="2">
    <source>
        <dbReference type="SMART" id="SM00899"/>
    </source>
</evidence>
<sequence length="75" mass="8322">MQKLNELQPGQQGTIAGVQGDTRFLTRVISIGLTVGSRVEVLRNEKKMPLLLYGRDSVVALNREESDNILVEVRA</sequence>
<evidence type="ECO:0000313" key="3">
    <source>
        <dbReference type="EMBL" id="MCP1110438.1"/>
    </source>
</evidence>
<organism evidence="3 4">
    <name type="scientific">Ohessyouella blattaphilus</name>
    <dbReference type="NCBI Taxonomy" id="2949333"/>
    <lineage>
        <taxon>Bacteria</taxon>
        <taxon>Bacillati</taxon>
        <taxon>Bacillota</taxon>
        <taxon>Clostridia</taxon>
        <taxon>Lachnospirales</taxon>
        <taxon>Lachnospiraceae</taxon>
        <taxon>Ohessyouella</taxon>
    </lineage>
</organism>
<dbReference type="InterPro" id="IPR008988">
    <property type="entry name" value="Transcriptional_repressor_C"/>
</dbReference>
<dbReference type="PANTHER" id="PTHR43151">
    <property type="entry name" value="FEOA FAMILY PROTEIN"/>
    <property type="match status" value="1"/>
</dbReference>
<name>A0ABT1EIA9_9FIRM</name>
<protein>
    <submittedName>
        <fullName evidence="3">Ferrous iron transport protein A</fullName>
    </submittedName>
</protein>
<feature type="domain" description="Ferrous iron transporter FeoA-like" evidence="2">
    <location>
        <begin position="2"/>
        <end position="73"/>
    </location>
</feature>
<keyword evidence="1" id="KW-0408">Iron</keyword>
<dbReference type="RefSeq" id="WP_262069318.1">
    <property type="nucleotide sequence ID" value="NZ_JAMXOC010000013.1"/>
</dbReference>
<evidence type="ECO:0000256" key="1">
    <source>
        <dbReference type="ARBA" id="ARBA00023004"/>
    </source>
</evidence>
<dbReference type="SUPFAM" id="SSF50037">
    <property type="entry name" value="C-terminal domain of transcriptional repressors"/>
    <property type="match status" value="1"/>
</dbReference>